<dbReference type="InterPro" id="IPR036465">
    <property type="entry name" value="vWFA_dom_sf"/>
</dbReference>
<dbReference type="RefSeq" id="WP_104849904.1">
    <property type="nucleotide sequence ID" value="NZ_PKOZ01000007.1"/>
</dbReference>
<evidence type="ECO:0000313" key="1">
    <source>
        <dbReference type="EMBL" id="PQD94829.1"/>
    </source>
</evidence>
<reference evidence="1 2" key="1">
    <citation type="submission" date="2017-12" db="EMBL/GenBank/DDBJ databases">
        <title>Taxonomic description and draft genome of Pradoshia cofamensis Gen. nov., sp. nov., a thermotolerant bacillale isolated from anterior gut of earthworm Eisenia fetida.</title>
        <authorList>
            <person name="Saha T."/>
            <person name="Chakraborty R."/>
        </authorList>
    </citation>
    <scope>NUCLEOTIDE SEQUENCE [LARGE SCALE GENOMIC DNA]</scope>
    <source>
        <strain evidence="1 2">EAG3</strain>
    </source>
</reference>
<keyword evidence="2" id="KW-1185">Reference proteome</keyword>
<dbReference type="Proteomes" id="UP000239663">
    <property type="component" value="Unassembled WGS sequence"/>
</dbReference>
<gene>
    <name evidence="1" type="ORF">CYL18_12760</name>
</gene>
<sequence>MNEQLTELIFILDRSGSMAGLENDTIGGFNSLVKKQCELPGKTIVTAVLFDDEYEVLWEGMDAEKTVLTEKEYYVRGMTALLDAVGKTILSVRGRLANTAADKLPRKVLFVITTDGYENASREFTYEKVKEMIKFQQDKHQWEFLFIGANIDAAEEAGHLGVSEKDAIQFEASTVGVQKMYASVHEELTVRRK</sequence>
<dbReference type="EMBL" id="PKOZ01000007">
    <property type="protein sequence ID" value="PQD94829.1"/>
    <property type="molecule type" value="Genomic_DNA"/>
</dbReference>
<evidence type="ECO:0008006" key="3">
    <source>
        <dbReference type="Google" id="ProtNLM"/>
    </source>
</evidence>
<protein>
    <recommendedName>
        <fullName evidence="3">VWFA domain-containing protein</fullName>
    </recommendedName>
</protein>
<dbReference type="SUPFAM" id="SSF53300">
    <property type="entry name" value="vWA-like"/>
    <property type="match status" value="1"/>
</dbReference>
<dbReference type="Gene3D" id="3.40.50.410">
    <property type="entry name" value="von Willebrand factor, type A domain"/>
    <property type="match status" value="1"/>
</dbReference>
<evidence type="ECO:0000313" key="2">
    <source>
        <dbReference type="Proteomes" id="UP000239663"/>
    </source>
</evidence>
<dbReference type="CDD" id="cd00198">
    <property type="entry name" value="vWFA"/>
    <property type="match status" value="1"/>
</dbReference>
<proteinExistence type="predicted"/>
<dbReference type="AlphaFoldDB" id="A0A2S7MYI0"/>
<accession>A0A2S7MYI0</accession>
<comment type="caution">
    <text evidence="1">The sequence shown here is derived from an EMBL/GenBank/DDBJ whole genome shotgun (WGS) entry which is preliminary data.</text>
</comment>
<organism evidence="1 2">
    <name type="scientific">Pradoshia eiseniae</name>
    <dbReference type="NCBI Taxonomy" id="2064768"/>
    <lineage>
        <taxon>Bacteria</taxon>
        <taxon>Bacillati</taxon>
        <taxon>Bacillota</taxon>
        <taxon>Bacilli</taxon>
        <taxon>Bacillales</taxon>
        <taxon>Bacillaceae</taxon>
        <taxon>Pradoshia</taxon>
    </lineage>
</organism>
<dbReference type="OrthoDB" id="9790144at2"/>
<name>A0A2S7MYI0_9BACI</name>